<accession>A0A090QKE3</accession>
<name>A0A090QKE3_9GAMM</name>
<dbReference type="InterPro" id="IPR035901">
    <property type="entry name" value="GIY-YIG_endonuc_sf"/>
</dbReference>
<dbReference type="InterPro" id="IPR000305">
    <property type="entry name" value="GIY-YIG_endonuc"/>
</dbReference>
<reference evidence="2 3" key="1">
    <citation type="journal article" date="2014" name="Genome Announc.">
        <title>Draft Genome Sequences of Two Vibrionaceae Species, Vibrio ponticus C121 and Photobacterium aphoticum C119, Isolated as Coral Reef Microbiota.</title>
        <authorList>
            <person name="Al-saari N."/>
            <person name="Meirelles P.M."/>
            <person name="Mino S."/>
            <person name="Suda W."/>
            <person name="Oshima K."/>
            <person name="Hattori M."/>
            <person name="Ohkuma M."/>
            <person name="Thompson F.L."/>
            <person name="Gomez-Gil B."/>
            <person name="Sawabe T."/>
            <person name="Sawabe T."/>
        </authorList>
    </citation>
    <scope>NUCLEOTIDE SEQUENCE [LARGE SCALE GENOMIC DNA]</scope>
    <source>
        <strain evidence="2 3">JCM 19237</strain>
    </source>
</reference>
<protein>
    <recommendedName>
        <fullName evidence="1">GIY-YIG domain-containing protein</fullName>
    </recommendedName>
</protein>
<dbReference type="AlphaFoldDB" id="A0A090QKE3"/>
<proteinExistence type="predicted"/>
<gene>
    <name evidence="2" type="ORF">JCM19237_6275</name>
</gene>
<dbReference type="Gene3D" id="3.40.1440.10">
    <property type="entry name" value="GIY-YIG endonuclease"/>
    <property type="match status" value="1"/>
</dbReference>
<evidence type="ECO:0000313" key="2">
    <source>
        <dbReference type="EMBL" id="GAL03381.1"/>
    </source>
</evidence>
<evidence type="ECO:0000259" key="1">
    <source>
        <dbReference type="Pfam" id="PF01541"/>
    </source>
</evidence>
<dbReference type="eggNOG" id="ENOG50332XB">
    <property type="taxonomic scope" value="Bacteria"/>
</dbReference>
<evidence type="ECO:0000313" key="3">
    <source>
        <dbReference type="Proteomes" id="UP000029227"/>
    </source>
</evidence>
<sequence>MGGAEVYRNIPIKQAGLYKIRAIQRNELIYIGQTGRCLRERLRALRTGVYSESMPYNDPHTAAPNLWVWRHEANFEYEFSFLLSDLETPQRQGLEDYFLWKHRQTQQCSTLCNYGRFHRSWIKPSNKKQARAGRLLGEGECNPAGLSSSSPLKPYANSVDKDWMSLAWSSPALLDSSHIKHAPQHAAVYRLQDINSNDVIYIGETQNIAKRLQSHSRVNWGGKQVSFSFVDTLNLAESHLRHEIEVDLIGAYFEEQGRVPLFQYGDKKQ</sequence>
<dbReference type="EMBL" id="BBMN01000002">
    <property type="protein sequence ID" value="GAL03381.1"/>
    <property type="molecule type" value="Genomic_DNA"/>
</dbReference>
<feature type="domain" description="GIY-YIG" evidence="1">
    <location>
        <begin position="187"/>
        <end position="223"/>
    </location>
</feature>
<dbReference type="Proteomes" id="UP000029227">
    <property type="component" value="Unassembled WGS sequence"/>
</dbReference>
<organism evidence="2 3">
    <name type="scientific">Photobacterium aphoticum</name>
    <dbReference type="NCBI Taxonomy" id="754436"/>
    <lineage>
        <taxon>Bacteria</taxon>
        <taxon>Pseudomonadati</taxon>
        <taxon>Pseudomonadota</taxon>
        <taxon>Gammaproteobacteria</taxon>
        <taxon>Vibrionales</taxon>
        <taxon>Vibrionaceae</taxon>
        <taxon>Photobacterium</taxon>
    </lineage>
</organism>
<comment type="caution">
    <text evidence="2">The sequence shown here is derived from an EMBL/GenBank/DDBJ whole genome shotgun (WGS) entry which is preliminary data.</text>
</comment>
<dbReference type="Pfam" id="PF01541">
    <property type="entry name" value="GIY-YIG"/>
    <property type="match status" value="1"/>
</dbReference>